<dbReference type="Proteomes" id="UP000503464">
    <property type="component" value="Chromosome"/>
</dbReference>
<dbReference type="RefSeq" id="WP_221035147.1">
    <property type="nucleotide sequence ID" value="NZ_CP054160.3"/>
</dbReference>
<name>A0AAE7JTP2_SERFO</name>
<reference evidence="2" key="1">
    <citation type="submission" date="2020-03" db="EMBL/GenBank/DDBJ databases">
        <title>Genome sequences of seven Enterobacteriaceae strains isolated from Canadian wastewater treatment facilities.</title>
        <authorList>
            <person name="Huang H."/>
            <person name="Chmara J.T."/>
            <person name="Duceppe M.-O."/>
        </authorList>
    </citation>
    <scope>NUCLEOTIDE SEQUENCE [LARGE SCALE GENOMIC DNA]</scope>
    <source>
        <strain evidence="2">Biosolid 3</strain>
    </source>
</reference>
<protein>
    <submittedName>
        <fullName evidence="1">DUF5677 domain-containing protein</fullName>
    </submittedName>
</protein>
<organism evidence="1 2">
    <name type="scientific">Serratia fonticola</name>
    <dbReference type="NCBI Taxonomy" id="47917"/>
    <lineage>
        <taxon>Bacteria</taxon>
        <taxon>Pseudomonadati</taxon>
        <taxon>Pseudomonadota</taxon>
        <taxon>Gammaproteobacteria</taxon>
        <taxon>Enterobacterales</taxon>
        <taxon>Yersiniaceae</taxon>
        <taxon>Serratia</taxon>
    </lineage>
</organism>
<evidence type="ECO:0000313" key="2">
    <source>
        <dbReference type="Proteomes" id="UP000503464"/>
    </source>
</evidence>
<evidence type="ECO:0000313" key="1">
    <source>
        <dbReference type="EMBL" id="QKJ59046.2"/>
    </source>
</evidence>
<dbReference type="InterPro" id="IPR043733">
    <property type="entry name" value="DUF5677"/>
</dbReference>
<accession>A0AAE7JTP2</accession>
<gene>
    <name evidence="1" type="ORF">G9399_12640</name>
</gene>
<dbReference type="AlphaFoldDB" id="A0AAE7JTP2"/>
<sequence length="188" mass="21524">MGTMIVDGNIGLDLEKMLLDNIGQVANEHGISIETAIQLVSERIPNLILKISEIYKSSLEKNKEEYINYNNDLIKGFEGRLYETWKAPLDIFELLIVMCREMGGEINSKFRKKEFTEKSYKLEVLTRLHAHTVNIACEIMQLLKGGYADGAMARWRSMHESAVISRVIDSSSDEVAKKYYLHKSIDDF</sequence>
<dbReference type="EMBL" id="CP054160">
    <property type="protein sequence ID" value="QKJ59046.2"/>
    <property type="molecule type" value="Genomic_DNA"/>
</dbReference>
<proteinExistence type="predicted"/>
<dbReference type="Pfam" id="PF18928">
    <property type="entry name" value="DUF5677"/>
    <property type="match status" value="1"/>
</dbReference>